<keyword evidence="2" id="KW-1185">Reference proteome</keyword>
<dbReference type="FunCoup" id="G0V7K5">
    <property type="interactions" value="42"/>
</dbReference>
<evidence type="ECO:0000313" key="2">
    <source>
        <dbReference type="Proteomes" id="UP000001640"/>
    </source>
</evidence>
<sequence length="649" mass="74686">MDDLISQYKSTSDNDIKYMILRQLGQMQVPVDDLRRLVSEILIVTLLEEPDMELVNLVSFQTYVTIAIQFYDDPIMLSSVILRPLIYQESDKLLLVRIQTVRNILKGLIAKRGTRQQPSTSTNNSLDVMHDEDQLVPRFVYIMKNHSFDGGIQMVLNETLPMLLQLYYDGKSELLPNVTAIEILELFNSDETLDAVKDAIVNETVLCMDHRIMPDVLIVVKLCLLKSMVRVWYQFDLVIDDLFEKFIIPTLKKDNFEHILMTLEIMHSLAPFFTINSMLTGQKRVSPNIIELVKESLVSVSEIILRLYKNEHSIINSGNSNDDDILSMEGADGDEVVDIDQQEYLAELESNSGEQDDEILFEDDASHDSFTIDEANENFTHFKEIIRYITLLLTEIRVPLNQKYDTLIARLVKEHNLLFKRQVSSDEIWESNLTQVGCMGTLVSLDSVYNKLSKSNSLESFNENDVVFTIHETLLSTNELSVLQLILEILDQLTTKEYSQMVCIKDSLSEVLMWFLPLFKPNKLFIKTLKVGNMKQKIDEGTPLRVMLYTVLLKCANRMNYKASCEVLKQATKYGLKDRDDGIREKQALSLIRNIIEHHYTTFLGIDEEWYRSEIVDGLLKMAEKLGFDSPSASLLLSLVRKFPPRIQD</sequence>
<dbReference type="OrthoDB" id="4034650at2759"/>
<evidence type="ECO:0000313" key="1">
    <source>
        <dbReference type="EMBL" id="CCC67453.1"/>
    </source>
</evidence>
<dbReference type="AlphaFoldDB" id="G0V7K5"/>
<gene>
    <name evidence="1" type="primary">NCAS0A08950</name>
    <name evidence="1" type="ordered locus">NCAS_0A08950</name>
</gene>
<dbReference type="InParanoid" id="G0V7K5"/>
<dbReference type="GeneID" id="96900932"/>
<dbReference type="OMA" id="ICERRIR"/>
<reference key="2">
    <citation type="submission" date="2011-08" db="EMBL/GenBank/DDBJ databases">
        <title>Genome sequence of Naumovozyma castellii.</title>
        <authorList>
            <person name="Gordon J.L."/>
            <person name="Armisen D."/>
            <person name="Proux-Wera E."/>
            <person name="OhEigeartaigh S.S."/>
            <person name="Byrne K.P."/>
            <person name="Wolfe K.H."/>
        </authorList>
    </citation>
    <scope>NUCLEOTIDE SEQUENCE</scope>
    <source>
        <strain>Type strain:CBS 4309</strain>
    </source>
</reference>
<proteinExistence type="predicted"/>
<protein>
    <recommendedName>
        <fullName evidence="3">TATA-binding protein interacting (TIP20) domain-containing protein</fullName>
    </recommendedName>
</protein>
<dbReference type="HOGENOM" id="CLU_026649_0_0_1"/>
<evidence type="ECO:0008006" key="3">
    <source>
        <dbReference type="Google" id="ProtNLM"/>
    </source>
</evidence>
<dbReference type="eggNOG" id="ENOG502S2GH">
    <property type="taxonomic scope" value="Eukaryota"/>
</dbReference>
<reference evidence="1 2" key="1">
    <citation type="journal article" date="2011" name="Proc. Natl. Acad. Sci. U.S.A.">
        <title>Evolutionary erosion of yeast sex chromosomes by mating-type switching accidents.</title>
        <authorList>
            <person name="Gordon J.L."/>
            <person name="Armisen D."/>
            <person name="Proux-Wera E."/>
            <person name="Oheigeartaigh S.S."/>
            <person name="Byrne K.P."/>
            <person name="Wolfe K.H."/>
        </authorList>
    </citation>
    <scope>NUCLEOTIDE SEQUENCE [LARGE SCALE GENOMIC DNA]</scope>
    <source>
        <strain evidence="2">ATCC 76901 / BCRC 22586 / CBS 4309 / NBRC 1992 / NRRL Y-12630</strain>
    </source>
</reference>
<name>G0V7K5_NAUCA</name>
<accession>G0V7K5</accession>
<organism evidence="1 2">
    <name type="scientific">Naumovozyma castellii</name>
    <name type="common">Yeast</name>
    <name type="synonym">Saccharomyces castellii</name>
    <dbReference type="NCBI Taxonomy" id="27288"/>
    <lineage>
        <taxon>Eukaryota</taxon>
        <taxon>Fungi</taxon>
        <taxon>Dikarya</taxon>
        <taxon>Ascomycota</taxon>
        <taxon>Saccharomycotina</taxon>
        <taxon>Saccharomycetes</taxon>
        <taxon>Saccharomycetales</taxon>
        <taxon>Saccharomycetaceae</taxon>
        <taxon>Naumovozyma</taxon>
    </lineage>
</organism>
<dbReference type="KEGG" id="ncs:NCAS_0A08950"/>
<dbReference type="RefSeq" id="XP_003673834.1">
    <property type="nucleotide sequence ID" value="XM_003673786.1"/>
</dbReference>
<dbReference type="Proteomes" id="UP000001640">
    <property type="component" value="Chromosome 1"/>
</dbReference>
<dbReference type="Gene3D" id="1.25.10.10">
    <property type="entry name" value="Leucine-rich Repeat Variant"/>
    <property type="match status" value="1"/>
</dbReference>
<dbReference type="EMBL" id="HE576752">
    <property type="protein sequence ID" value="CCC67453.1"/>
    <property type="molecule type" value="Genomic_DNA"/>
</dbReference>
<dbReference type="InterPro" id="IPR011989">
    <property type="entry name" value="ARM-like"/>
</dbReference>